<protein>
    <submittedName>
        <fullName evidence="4">Uncharacterized protein</fullName>
    </submittedName>
</protein>
<dbReference type="RefSeq" id="WP_218025582.1">
    <property type="nucleotide sequence ID" value="NZ_AP025739.1"/>
</dbReference>
<reference evidence="4 5" key="1">
    <citation type="journal article" date="2019" name="Int. J. Syst. Evol. Microbiol.">
        <title>Capsulimonas corticalis gen. nov., sp. nov., an aerobic capsulated bacterium, of a novel bacterial order, Capsulimonadales ord. nov., of the class Armatimonadia of the phylum Armatimonadetes.</title>
        <authorList>
            <person name="Li J."/>
            <person name="Kudo C."/>
            <person name="Tonouchi A."/>
        </authorList>
    </citation>
    <scope>NUCLEOTIDE SEQUENCE [LARGE SCALE GENOMIC DNA]</scope>
    <source>
        <strain evidence="4 5">AX-7</strain>
    </source>
</reference>
<dbReference type="PANTHER" id="PTHR30244:SF36">
    <property type="entry name" value="3-OXO-GLUCOSE-6-PHOSPHATE:GLUTAMATE AMINOTRANSFERASE"/>
    <property type="match status" value="1"/>
</dbReference>
<evidence type="ECO:0000256" key="2">
    <source>
        <dbReference type="ARBA" id="ARBA00037999"/>
    </source>
</evidence>
<dbReference type="GO" id="GO:0000271">
    <property type="term" value="P:polysaccharide biosynthetic process"/>
    <property type="evidence" value="ECO:0007669"/>
    <property type="project" value="TreeGrafter"/>
</dbReference>
<dbReference type="GO" id="GO:0030170">
    <property type="term" value="F:pyridoxal phosphate binding"/>
    <property type="evidence" value="ECO:0007669"/>
    <property type="project" value="TreeGrafter"/>
</dbReference>
<dbReference type="Proteomes" id="UP000287394">
    <property type="component" value="Chromosome"/>
</dbReference>
<dbReference type="FunCoup" id="A0A402CVT1">
    <property type="interactions" value="315"/>
</dbReference>
<dbReference type="Gene3D" id="3.40.640.10">
    <property type="entry name" value="Type I PLP-dependent aspartate aminotransferase-like (Major domain)"/>
    <property type="match status" value="1"/>
</dbReference>
<name>A0A402CVT1_9BACT</name>
<sequence length="375" mass="40408">MEDTIIKAGMADLQAQHGALRAELTAAFDEVMDSCQFGLGPNVAALEAEIAAESGTAHALGVNSGTDALLLAMEALGIGPGDEVITSPFTFVATAETICLAGATPVFADIDPHTFNLDPEKTAAKITSKTKAIMPVHLFGQMADMTKFGEIAKAHGLPLIADGAQAIGASQNGRKMGEWAEISTLSFFPTKNLGACGDGGMILTPSAEIAEEVRVLRFHGSGGGYIYKRVGYCSRLDEMQAAFLRVKAKRLTAWNDQRRANAGQYLDLLADLDEHITLPATLSGNHHIYHQFTLRVRNGRRDDLQKYLASRNVSSAVYYPLSLHVQQGYVHLGYTQGDLPESELATQEVLSLPVHPDLNSEQIAHVAASIRRFFE</sequence>
<evidence type="ECO:0000313" key="5">
    <source>
        <dbReference type="Proteomes" id="UP000287394"/>
    </source>
</evidence>
<proteinExistence type="inferred from homology"/>
<dbReference type="CDD" id="cd00616">
    <property type="entry name" value="AHBA_syn"/>
    <property type="match status" value="1"/>
</dbReference>
<dbReference type="InterPro" id="IPR015421">
    <property type="entry name" value="PyrdxlP-dep_Trfase_major"/>
</dbReference>
<dbReference type="EMBL" id="AP025739">
    <property type="protein sequence ID" value="BDI30515.1"/>
    <property type="molecule type" value="Genomic_DNA"/>
</dbReference>
<dbReference type="PIRSF" id="PIRSF000390">
    <property type="entry name" value="PLP_StrS"/>
    <property type="match status" value="1"/>
</dbReference>
<keyword evidence="5" id="KW-1185">Reference proteome</keyword>
<evidence type="ECO:0000256" key="3">
    <source>
        <dbReference type="RuleBase" id="RU004508"/>
    </source>
</evidence>
<comment type="similarity">
    <text evidence="2 3">Belongs to the DegT/DnrJ/EryC1 family.</text>
</comment>
<dbReference type="InterPro" id="IPR015422">
    <property type="entry name" value="PyrdxlP-dep_Trfase_small"/>
</dbReference>
<evidence type="ECO:0000313" key="4">
    <source>
        <dbReference type="EMBL" id="BDI30515.1"/>
    </source>
</evidence>
<accession>A0A402CVT1</accession>
<keyword evidence="1 3" id="KW-0663">Pyridoxal phosphate</keyword>
<dbReference type="AlphaFoldDB" id="A0A402CVT1"/>
<dbReference type="KEGG" id="ccot:CCAX7_25660"/>
<dbReference type="PANTHER" id="PTHR30244">
    <property type="entry name" value="TRANSAMINASE"/>
    <property type="match status" value="1"/>
</dbReference>
<dbReference type="Pfam" id="PF01041">
    <property type="entry name" value="DegT_DnrJ_EryC1"/>
    <property type="match status" value="1"/>
</dbReference>
<dbReference type="GO" id="GO:0008483">
    <property type="term" value="F:transaminase activity"/>
    <property type="evidence" value="ECO:0007669"/>
    <property type="project" value="TreeGrafter"/>
</dbReference>
<evidence type="ECO:0000256" key="1">
    <source>
        <dbReference type="ARBA" id="ARBA00022898"/>
    </source>
</evidence>
<dbReference type="InterPro" id="IPR000653">
    <property type="entry name" value="DegT/StrS_aminotransferase"/>
</dbReference>
<dbReference type="InterPro" id="IPR015424">
    <property type="entry name" value="PyrdxlP-dep_Trfase"/>
</dbReference>
<dbReference type="SUPFAM" id="SSF53383">
    <property type="entry name" value="PLP-dependent transferases"/>
    <property type="match status" value="1"/>
</dbReference>
<organism evidence="4 5">
    <name type="scientific">Capsulimonas corticalis</name>
    <dbReference type="NCBI Taxonomy" id="2219043"/>
    <lineage>
        <taxon>Bacteria</taxon>
        <taxon>Bacillati</taxon>
        <taxon>Armatimonadota</taxon>
        <taxon>Armatimonadia</taxon>
        <taxon>Capsulimonadales</taxon>
        <taxon>Capsulimonadaceae</taxon>
        <taxon>Capsulimonas</taxon>
    </lineage>
</organism>
<dbReference type="Gene3D" id="3.90.1150.10">
    <property type="entry name" value="Aspartate Aminotransferase, domain 1"/>
    <property type="match status" value="1"/>
</dbReference>
<gene>
    <name evidence="4" type="ORF">CCAX7_25660</name>
</gene>